<evidence type="ECO:0000313" key="2">
    <source>
        <dbReference type="EMBL" id="KAK8574491.1"/>
    </source>
</evidence>
<reference evidence="2 3" key="1">
    <citation type="journal article" date="2024" name="G3 (Bethesda)">
        <title>Genome assembly of Hibiscus sabdariffa L. provides insights into metabolisms of medicinal natural products.</title>
        <authorList>
            <person name="Kim T."/>
        </authorList>
    </citation>
    <scope>NUCLEOTIDE SEQUENCE [LARGE SCALE GENOMIC DNA]</scope>
    <source>
        <strain evidence="2">TK-2024</strain>
        <tissue evidence="2">Old leaves</tissue>
    </source>
</reference>
<dbReference type="InterPro" id="IPR045851">
    <property type="entry name" value="AMP-bd_C_sf"/>
</dbReference>
<keyword evidence="3" id="KW-1185">Reference proteome</keyword>
<dbReference type="Gene3D" id="3.30.300.30">
    <property type="match status" value="1"/>
</dbReference>
<sequence>MVKAIEVHKVNGIPAVLSVVLGLVKYCKGNSSLSTFPWVELRQGYGLIESCGVATTFMRDEAAKAHPESCGPLLPTFSAKVVDNDTGCTRGIGGNAFEPSSVPDATVIPIEDEDSRKIPVVYVVKEYASQLTQKQVIQFVAAQLGGFYVWIINFQLIKASSLKLRAPGVVEEFSSKQANKNLDATPKTLLLKA</sequence>
<proteinExistence type="predicted"/>
<dbReference type="PANTHER" id="PTHR24096:SF337">
    <property type="entry name" value="4-COUMARATE--COA LIGASE"/>
    <property type="match status" value="1"/>
</dbReference>
<dbReference type="Gene3D" id="3.40.50.980">
    <property type="match status" value="1"/>
</dbReference>
<dbReference type="SUPFAM" id="SSF56801">
    <property type="entry name" value="Acetyl-CoA synthetase-like"/>
    <property type="match status" value="1"/>
</dbReference>
<accession>A0ABR2F830</accession>
<keyword evidence="1" id="KW-0436">Ligase</keyword>
<dbReference type="PANTHER" id="PTHR24096">
    <property type="entry name" value="LONG-CHAIN-FATTY-ACID--COA LIGASE"/>
    <property type="match status" value="1"/>
</dbReference>
<gene>
    <name evidence="2" type="ORF">V6N12_062181</name>
</gene>
<dbReference type="Proteomes" id="UP001472677">
    <property type="component" value="Unassembled WGS sequence"/>
</dbReference>
<evidence type="ECO:0000313" key="3">
    <source>
        <dbReference type="Proteomes" id="UP001472677"/>
    </source>
</evidence>
<organism evidence="2 3">
    <name type="scientific">Hibiscus sabdariffa</name>
    <name type="common">roselle</name>
    <dbReference type="NCBI Taxonomy" id="183260"/>
    <lineage>
        <taxon>Eukaryota</taxon>
        <taxon>Viridiplantae</taxon>
        <taxon>Streptophyta</taxon>
        <taxon>Embryophyta</taxon>
        <taxon>Tracheophyta</taxon>
        <taxon>Spermatophyta</taxon>
        <taxon>Magnoliopsida</taxon>
        <taxon>eudicotyledons</taxon>
        <taxon>Gunneridae</taxon>
        <taxon>Pentapetalae</taxon>
        <taxon>rosids</taxon>
        <taxon>malvids</taxon>
        <taxon>Malvales</taxon>
        <taxon>Malvaceae</taxon>
        <taxon>Malvoideae</taxon>
        <taxon>Hibiscus</taxon>
    </lineage>
</organism>
<comment type="caution">
    <text evidence="2">The sequence shown here is derived from an EMBL/GenBank/DDBJ whole genome shotgun (WGS) entry which is preliminary data.</text>
</comment>
<name>A0ABR2F830_9ROSI</name>
<evidence type="ECO:0000256" key="1">
    <source>
        <dbReference type="ARBA" id="ARBA00022598"/>
    </source>
</evidence>
<dbReference type="EMBL" id="JBBPBM010000007">
    <property type="protein sequence ID" value="KAK8574491.1"/>
    <property type="molecule type" value="Genomic_DNA"/>
</dbReference>
<protein>
    <submittedName>
        <fullName evidence="2">Uncharacterized protein</fullName>
    </submittedName>
</protein>
<dbReference type="Gene3D" id="2.30.38.10">
    <property type="entry name" value="Luciferase, Domain 3"/>
    <property type="match status" value="1"/>
</dbReference>